<evidence type="ECO:0000313" key="3">
    <source>
        <dbReference type="Proteomes" id="UP000259421"/>
    </source>
</evidence>
<proteinExistence type="predicted"/>
<dbReference type="InterPro" id="IPR037135">
    <property type="entry name" value="DUF1653-like_dom_sf"/>
</dbReference>
<dbReference type="EMBL" id="MH588546">
    <property type="protein sequence ID" value="AXQ69176.1"/>
    <property type="molecule type" value="Genomic_DNA"/>
</dbReference>
<organism evidence="2 3">
    <name type="scientific">Caulobacter phage CcrBL9</name>
    <dbReference type="NCBI Taxonomy" id="2283270"/>
    <lineage>
        <taxon>Viruses</taxon>
        <taxon>Duplodnaviria</taxon>
        <taxon>Heunggongvirae</taxon>
        <taxon>Uroviricota</taxon>
        <taxon>Caudoviricetes</taxon>
        <taxon>Jeanschmidtviridae</taxon>
        <taxon>Bertelyvirus</taxon>
        <taxon>Bertelyvirus BL9</taxon>
    </lineage>
</organism>
<evidence type="ECO:0000259" key="1">
    <source>
        <dbReference type="Pfam" id="PF07866"/>
    </source>
</evidence>
<keyword evidence="3" id="KW-1185">Reference proteome</keyword>
<sequence>MIDNTFVLIDGPLYLTLEAALEAPGAIYTHVKKGGIYRRMGEAKYAGDAAAETLEGVMMAVYEHLYPHEHSFFVRPQSEFVEIVRTKHGEHRRFVFHTNDILTVLDT</sequence>
<evidence type="ECO:0000313" key="2">
    <source>
        <dbReference type="EMBL" id="AXQ69176.1"/>
    </source>
</evidence>
<name>A0A385EBV6_9CAUD</name>
<reference evidence="2 3" key="2">
    <citation type="submission" date="2018-09" db="EMBL/GenBank/DDBJ databases">
        <title>Giant CbK-like Caulobacter bacteriophages have genetically divergent genomes.</title>
        <authorList>
            <person name="Wilson K."/>
            <person name="Ely B."/>
        </authorList>
    </citation>
    <scope>NUCLEOTIDE SEQUENCE [LARGE SCALE GENOMIC DNA]</scope>
</reference>
<dbReference type="InterPro" id="IPR023387">
    <property type="entry name" value="DUF1653-like_dom"/>
</dbReference>
<reference evidence="3" key="1">
    <citation type="submission" date="2018-07" db="EMBL/GenBank/DDBJ databases">
        <title>Giant CbK-like Caulobacter bacteriophages have genetically divergent genomes.</title>
        <authorList>
            <person name="Wilson K.M."/>
            <person name="Ely B."/>
        </authorList>
    </citation>
    <scope>NUCLEOTIDE SEQUENCE [LARGE SCALE GENOMIC DNA]</scope>
</reference>
<dbReference type="Proteomes" id="UP000259421">
    <property type="component" value="Segment"/>
</dbReference>
<dbReference type="Pfam" id="PF07866">
    <property type="entry name" value="DUF1653"/>
    <property type="match status" value="1"/>
</dbReference>
<protein>
    <recommendedName>
        <fullName evidence="1">DUF1653 domain-containing protein</fullName>
    </recommendedName>
</protein>
<gene>
    <name evidence="2" type="ORF">CcrBL9_gp152</name>
</gene>
<accession>A0A385EBV6</accession>
<feature type="domain" description="DUF1653" evidence="1">
    <location>
        <begin position="27"/>
        <end position="94"/>
    </location>
</feature>
<dbReference type="Gene3D" id="2.30.30.320">
    <property type="entry name" value="DUF1653-like domain"/>
    <property type="match status" value="1"/>
</dbReference>